<evidence type="ECO:0000259" key="2">
    <source>
        <dbReference type="Pfam" id="PF20237"/>
    </source>
</evidence>
<protein>
    <recommendedName>
        <fullName evidence="2">DUF6594 domain-containing protein</fullName>
    </recommendedName>
</protein>
<keyword evidence="4" id="KW-1185">Reference proteome</keyword>
<keyword evidence="1" id="KW-0732">Signal</keyword>
<feature type="chain" id="PRO_5020454627" description="DUF6594 domain-containing protein" evidence="1">
    <location>
        <begin position="20"/>
        <end position="53"/>
    </location>
</feature>
<evidence type="ECO:0000313" key="3">
    <source>
        <dbReference type="EMBL" id="RYO63148.1"/>
    </source>
</evidence>
<dbReference type="EMBL" id="PEJP01000022">
    <property type="protein sequence ID" value="RYO63148.1"/>
    <property type="molecule type" value="Genomic_DNA"/>
</dbReference>
<gene>
    <name evidence="3" type="ORF">AA0113_g6242</name>
</gene>
<dbReference type="Proteomes" id="UP000293823">
    <property type="component" value="Unassembled WGS sequence"/>
</dbReference>
<reference evidence="4" key="1">
    <citation type="journal article" date="2019" name="bioRxiv">
        <title>Genomics, evolutionary history and diagnostics of the Alternaria alternata species group including apple and Asian pear pathotypes.</title>
        <authorList>
            <person name="Armitage A.D."/>
            <person name="Cockerton H.M."/>
            <person name="Sreenivasaprasad S."/>
            <person name="Woodhall J.W."/>
            <person name="Lane C.R."/>
            <person name="Harrison R.J."/>
            <person name="Clarkson J.P."/>
        </authorList>
    </citation>
    <scope>NUCLEOTIDE SEQUENCE [LARGE SCALE GENOMIC DNA]</scope>
    <source>
        <strain evidence="4">RGR 97.0016</strain>
    </source>
</reference>
<feature type="signal peptide" evidence="1">
    <location>
        <begin position="1"/>
        <end position="19"/>
    </location>
</feature>
<name>A0A4V1X5I9_9PLEO</name>
<dbReference type="Pfam" id="PF20237">
    <property type="entry name" value="DUF6594"/>
    <property type="match status" value="1"/>
</dbReference>
<organism evidence="3 4">
    <name type="scientific">Alternaria arborescens</name>
    <dbReference type="NCBI Taxonomy" id="156630"/>
    <lineage>
        <taxon>Eukaryota</taxon>
        <taxon>Fungi</taxon>
        <taxon>Dikarya</taxon>
        <taxon>Ascomycota</taxon>
        <taxon>Pezizomycotina</taxon>
        <taxon>Dothideomycetes</taxon>
        <taxon>Pleosporomycetidae</taxon>
        <taxon>Pleosporales</taxon>
        <taxon>Pleosporineae</taxon>
        <taxon>Pleosporaceae</taxon>
        <taxon>Alternaria</taxon>
        <taxon>Alternaria sect. Alternaria</taxon>
    </lineage>
</organism>
<accession>A0A4V1X5I9</accession>
<sequence>MIAVFSGVFALVLTIFTTARPVEIFAATAAFTSVQVVFVGGTSIESGQCQCTS</sequence>
<evidence type="ECO:0000256" key="1">
    <source>
        <dbReference type="SAM" id="SignalP"/>
    </source>
</evidence>
<dbReference type="InterPro" id="IPR046529">
    <property type="entry name" value="DUF6594"/>
</dbReference>
<feature type="domain" description="DUF6594" evidence="2">
    <location>
        <begin position="1"/>
        <end position="36"/>
    </location>
</feature>
<dbReference type="OrthoDB" id="5342093at2759"/>
<comment type="caution">
    <text evidence="3">The sequence shown here is derived from an EMBL/GenBank/DDBJ whole genome shotgun (WGS) entry which is preliminary data.</text>
</comment>
<proteinExistence type="predicted"/>
<evidence type="ECO:0000313" key="4">
    <source>
        <dbReference type="Proteomes" id="UP000293823"/>
    </source>
</evidence>
<dbReference type="AlphaFoldDB" id="A0A4V1X5I9"/>